<name>A0A7C3KBY2_9CYAN</name>
<evidence type="ECO:0000313" key="1">
    <source>
        <dbReference type="EMBL" id="HFM96328.1"/>
    </source>
</evidence>
<gene>
    <name evidence="1" type="ORF">ENR64_00905</name>
</gene>
<protein>
    <submittedName>
        <fullName evidence="1">Uncharacterized protein</fullName>
    </submittedName>
</protein>
<sequence length="137" mass="16062">MSSPDGSLQPTLQRLKEVRGTFLQLHKALLEAERQSYEYTHGRIQSRGEFFQLVIGHEWFDWLRPMSKFIAHVDDRLASKDEPVTLDQAKELLEQAKELVYLKGEQELEETRYYQAVQRDPEVAFMHIKVSRLLSDA</sequence>
<reference evidence="1" key="1">
    <citation type="journal article" date="2020" name="mSystems">
        <title>Genome- and Community-Level Interaction Insights into Carbon Utilization and Element Cycling Functions of Hydrothermarchaeota in Hydrothermal Sediment.</title>
        <authorList>
            <person name="Zhou Z."/>
            <person name="Liu Y."/>
            <person name="Xu W."/>
            <person name="Pan J."/>
            <person name="Luo Z.H."/>
            <person name="Li M."/>
        </authorList>
    </citation>
    <scope>NUCLEOTIDE SEQUENCE [LARGE SCALE GENOMIC DNA]</scope>
    <source>
        <strain evidence="1">SpSt-418</strain>
    </source>
</reference>
<dbReference type="EMBL" id="DSRU01000017">
    <property type="protein sequence ID" value="HFM96328.1"/>
    <property type="molecule type" value="Genomic_DNA"/>
</dbReference>
<accession>A0A7C3KBY2</accession>
<dbReference type="AlphaFoldDB" id="A0A7C3KBY2"/>
<proteinExistence type="predicted"/>
<comment type="caution">
    <text evidence="1">The sequence shown here is derived from an EMBL/GenBank/DDBJ whole genome shotgun (WGS) entry which is preliminary data.</text>
</comment>
<organism evidence="1">
    <name type="scientific">Oscillatoriales cyanobacterium SpSt-418</name>
    <dbReference type="NCBI Taxonomy" id="2282169"/>
    <lineage>
        <taxon>Bacteria</taxon>
        <taxon>Bacillati</taxon>
        <taxon>Cyanobacteriota</taxon>
        <taxon>Cyanophyceae</taxon>
        <taxon>Oscillatoriophycideae</taxon>
        <taxon>Oscillatoriales</taxon>
    </lineage>
</organism>